<dbReference type="HOGENOM" id="CLU_2996535_0_0_1"/>
<organism evidence="1">
    <name type="scientific">Fusarium oxysporum f. sp. pisi HDV247</name>
    <dbReference type="NCBI Taxonomy" id="1080344"/>
    <lineage>
        <taxon>Eukaryota</taxon>
        <taxon>Fungi</taxon>
        <taxon>Dikarya</taxon>
        <taxon>Ascomycota</taxon>
        <taxon>Pezizomycotina</taxon>
        <taxon>Sordariomycetes</taxon>
        <taxon>Hypocreomycetidae</taxon>
        <taxon>Hypocreales</taxon>
        <taxon>Nectriaceae</taxon>
        <taxon>Fusarium</taxon>
        <taxon>Fusarium oxysporum species complex</taxon>
    </lineage>
</organism>
<accession>W9NCI6</accession>
<sequence>MMRMRMKTSRSTRSQVSRLTVEEAGISCGIYSRHMEHALQGSTTPYISASRASCSRR</sequence>
<dbReference type="AlphaFoldDB" id="W9NCI6"/>
<dbReference type="EMBL" id="KI981438">
    <property type="protein sequence ID" value="EXA28416.1"/>
    <property type="molecule type" value="Genomic_DNA"/>
</dbReference>
<reference evidence="1" key="1">
    <citation type="submission" date="2011-10" db="EMBL/GenBank/DDBJ databases">
        <title>The Genome Sequence of Fusarium oxysporum HDV247.</title>
        <authorList>
            <consortium name="The Broad Institute Genome Sequencing Platform"/>
            <person name="Ma L.-J."/>
            <person name="Gale L.R."/>
            <person name="Schwartz D.C."/>
            <person name="Zhou S."/>
            <person name="Corby-Kistler H."/>
            <person name="Young S.K."/>
            <person name="Zeng Q."/>
            <person name="Gargeya S."/>
            <person name="Fitzgerald M."/>
            <person name="Haas B."/>
            <person name="Abouelleil A."/>
            <person name="Alvarado L."/>
            <person name="Arachchi H.M."/>
            <person name="Berlin A."/>
            <person name="Brown A."/>
            <person name="Chapman S.B."/>
            <person name="Chen Z."/>
            <person name="Dunbar C."/>
            <person name="Freedman E."/>
            <person name="Gearin G."/>
            <person name="Goldberg J."/>
            <person name="Griggs A."/>
            <person name="Gujja S."/>
            <person name="Heiman D."/>
            <person name="Howarth C."/>
            <person name="Larson L."/>
            <person name="Lui A."/>
            <person name="MacDonald P.J.P."/>
            <person name="Montmayeur A."/>
            <person name="Murphy C."/>
            <person name="Neiman D."/>
            <person name="Pearson M."/>
            <person name="Priest M."/>
            <person name="Roberts A."/>
            <person name="Saif S."/>
            <person name="Shea T."/>
            <person name="Shenoy N."/>
            <person name="Sisk P."/>
            <person name="Stolte C."/>
            <person name="Sykes S."/>
            <person name="Wortman J."/>
            <person name="Nusbaum C."/>
            <person name="Birren B."/>
        </authorList>
    </citation>
    <scope>NUCLEOTIDE SEQUENCE [LARGE SCALE GENOMIC DNA]</scope>
    <source>
        <strain evidence="1">HDV247</strain>
    </source>
</reference>
<proteinExistence type="predicted"/>
<reference evidence="1" key="2">
    <citation type="submission" date="2014-02" db="EMBL/GenBank/DDBJ databases">
        <title>Annotation of the Genome Sequence of Fusarium oxysporum HDV247.</title>
        <authorList>
            <consortium name="The Broad Institute Genomics Platform"/>
            <person name="Ma L.-J."/>
            <person name="Corby-Kistler H."/>
            <person name="Broz K."/>
            <person name="Gale L.R."/>
            <person name="Jonkers W."/>
            <person name="O'Donnell K."/>
            <person name="Ploetz R."/>
            <person name="Steinberg C."/>
            <person name="Schwartz D.C."/>
            <person name="VanEtten H."/>
            <person name="Zhou S."/>
            <person name="Young S.K."/>
            <person name="Zeng Q."/>
            <person name="Gargeya S."/>
            <person name="Fitzgerald M."/>
            <person name="Abouelleil A."/>
            <person name="Alvarado L."/>
            <person name="Chapman S.B."/>
            <person name="Gainer-Dewar J."/>
            <person name="Goldberg J."/>
            <person name="Griggs A."/>
            <person name="Gujja S."/>
            <person name="Hansen M."/>
            <person name="Howarth C."/>
            <person name="Imamovic A."/>
            <person name="Ireland A."/>
            <person name="Larimer J."/>
            <person name="McCowan C."/>
            <person name="Murphy C."/>
            <person name="Pearson M."/>
            <person name="Poon T.W."/>
            <person name="Priest M."/>
            <person name="Roberts A."/>
            <person name="Saif S."/>
            <person name="Shea T."/>
            <person name="Sykes S."/>
            <person name="Wortman J."/>
            <person name="Nusbaum C."/>
            <person name="Birren B."/>
        </authorList>
    </citation>
    <scope>NUCLEOTIDE SEQUENCE</scope>
    <source>
        <strain evidence="1">HDV247</strain>
    </source>
</reference>
<gene>
    <name evidence="1" type="ORF">FOVG_19978</name>
</gene>
<evidence type="ECO:0000313" key="1">
    <source>
        <dbReference type="EMBL" id="EXA28416.1"/>
    </source>
</evidence>
<name>W9NCI6_FUSOX</name>
<dbReference type="Proteomes" id="UP000030751">
    <property type="component" value="Unassembled WGS sequence"/>
</dbReference>
<protein>
    <submittedName>
        <fullName evidence="1">Uncharacterized protein</fullName>
    </submittedName>
</protein>